<evidence type="ECO:0000313" key="5">
    <source>
        <dbReference type="Proteomes" id="UP001597414"/>
    </source>
</evidence>
<evidence type="ECO:0000313" key="4">
    <source>
        <dbReference type="EMBL" id="MFD2203004.1"/>
    </source>
</evidence>
<evidence type="ECO:0000256" key="1">
    <source>
        <dbReference type="ARBA" id="ARBA00022723"/>
    </source>
</evidence>
<dbReference type="Proteomes" id="UP001597414">
    <property type="component" value="Unassembled WGS sequence"/>
</dbReference>
<dbReference type="CDD" id="cd00158">
    <property type="entry name" value="RHOD"/>
    <property type="match status" value="1"/>
</dbReference>
<sequence length="480" mass="53060">MKKVFLSIFMMVLTLTVVSAFQFEQLIKPAALKNVRIKQFEDDGLAHYSYAIHVDDKMYLIDPGRNPQPYYDYAKSQNAKIVGVIETHPHADFVSSHLEIHETTGATIYVSKLVGAGYPHQAFDEGDEIQLPRGVKLKAIFTPGHSPDGISILLEENGKDIAVFTGDTLFIGDVGRPDLRESAGSIMAKREELARMMYKSTREKFMVLDDDVSVYPAHGAGSLCGKAMSDANTSTIGAEKLTNYALQEMSEDEFVGLLLQDQPFIPKYFPYDVGVNKEGAKAYHKALNAVIRLEENYTPDGNAIVIDGRNQGDFKNSHIPGAVNIMNGAKFETWLGSILAPGSSFYLVADNEENLKELVAKTAKIGYEPFIKGAFIYTGKDGDKMSFFDKEEFDKNPEAFTIVDIRNVGEYADGKVFDSAINIPLPELKDRVGEIPTDKPIVVHCGTGYRSAAGSSIIQNALKNVEVLDMSSFIKEYNKK</sequence>
<keyword evidence="1" id="KW-0479">Metal-binding</keyword>
<dbReference type="SUPFAM" id="SSF56281">
    <property type="entry name" value="Metallo-hydrolase/oxidoreductase"/>
    <property type="match status" value="1"/>
</dbReference>
<feature type="domain" description="Rhodanese" evidence="3">
    <location>
        <begin position="299"/>
        <end position="338"/>
    </location>
</feature>
<dbReference type="InterPro" id="IPR001763">
    <property type="entry name" value="Rhodanese-like_dom"/>
</dbReference>
<dbReference type="PANTHER" id="PTHR43084">
    <property type="entry name" value="PERSULFIDE DIOXYGENASE ETHE1"/>
    <property type="match status" value="1"/>
</dbReference>
<evidence type="ECO:0000256" key="2">
    <source>
        <dbReference type="SAM" id="SignalP"/>
    </source>
</evidence>
<organism evidence="4 5">
    <name type="scientific">Shivajiella indica</name>
    <dbReference type="NCBI Taxonomy" id="872115"/>
    <lineage>
        <taxon>Bacteria</taxon>
        <taxon>Pseudomonadati</taxon>
        <taxon>Bacteroidota</taxon>
        <taxon>Cytophagia</taxon>
        <taxon>Cytophagales</taxon>
        <taxon>Cyclobacteriaceae</taxon>
        <taxon>Shivajiella</taxon>
    </lineage>
</organism>
<keyword evidence="2" id="KW-0732">Signal</keyword>
<dbReference type="EMBL" id="JBHUIV010000020">
    <property type="protein sequence ID" value="MFD2203004.1"/>
    <property type="molecule type" value="Genomic_DNA"/>
</dbReference>
<dbReference type="CDD" id="cd07724">
    <property type="entry name" value="POD-like_MBL-fold"/>
    <property type="match status" value="1"/>
</dbReference>
<feature type="chain" id="PRO_5047148327" evidence="2">
    <location>
        <begin position="21"/>
        <end position="480"/>
    </location>
</feature>
<dbReference type="Gene3D" id="3.60.15.10">
    <property type="entry name" value="Ribonuclease Z/Hydroxyacylglutathione hydrolase-like"/>
    <property type="match status" value="1"/>
</dbReference>
<dbReference type="RefSeq" id="WP_380804764.1">
    <property type="nucleotide sequence ID" value="NZ_JBHUIV010000020.1"/>
</dbReference>
<dbReference type="InterPro" id="IPR051682">
    <property type="entry name" value="Mito_Persulfide_Diox"/>
</dbReference>
<dbReference type="InterPro" id="IPR036873">
    <property type="entry name" value="Rhodanese-like_dom_sf"/>
</dbReference>
<dbReference type="PANTHER" id="PTHR43084:SF1">
    <property type="entry name" value="PERSULFIDE DIOXYGENASE ETHE1, MITOCHONDRIAL"/>
    <property type="match status" value="1"/>
</dbReference>
<dbReference type="InterPro" id="IPR044528">
    <property type="entry name" value="POD-like_MBL-fold"/>
</dbReference>
<dbReference type="InterPro" id="IPR036866">
    <property type="entry name" value="RibonucZ/Hydroxyglut_hydro"/>
</dbReference>
<feature type="signal peptide" evidence="2">
    <location>
        <begin position="1"/>
        <end position="20"/>
    </location>
</feature>
<dbReference type="Pfam" id="PF00581">
    <property type="entry name" value="Rhodanese"/>
    <property type="match status" value="2"/>
</dbReference>
<dbReference type="SMART" id="SM00849">
    <property type="entry name" value="Lactamase_B"/>
    <property type="match status" value="1"/>
</dbReference>
<dbReference type="PROSITE" id="PS50206">
    <property type="entry name" value="RHODANESE_3"/>
    <property type="match status" value="2"/>
</dbReference>
<dbReference type="SMART" id="SM00450">
    <property type="entry name" value="RHOD"/>
    <property type="match status" value="1"/>
</dbReference>
<comment type="caution">
    <text evidence="4">The sequence shown here is derived from an EMBL/GenBank/DDBJ whole genome shotgun (WGS) entry which is preliminary data.</text>
</comment>
<keyword evidence="5" id="KW-1185">Reference proteome</keyword>
<dbReference type="Pfam" id="PF00753">
    <property type="entry name" value="Lactamase_B"/>
    <property type="match status" value="1"/>
</dbReference>
<reference evidence="5" key="1">
    <citation type="journal article" date="2019" name="Int. J. Syst. Evol. Microbiol.">
        <title>The Global Catalogue of Microorganisms (GCM) 10K type strain sequencing project: providing services to taxonomists for standard genome sequencing and annotation.</title>
        <authorList>
            <consortium name="The Broad Institute Genomics Platform"/>
            <consortium name="The Broad Institute Genome Sequencing Center for Infectious Disease"/>
            <person name="Wu L."/>
            <person name="Ma J."/>
        </authorList>
    </citation>
    <scope>NUCLEOTIDE SEQUENCE [LARGE SCALE GENOMIC DNA]</scope>
    <source>
        <strain evidence="5">KCTC 19812</strain>
    </source>
</reference>
<dbReference type="Gene3D" id="3.40.250.10">
    <property type="entry name" value="Rhodanese-like domain"/>
    <property type="match status" value="2"/>
</dbReference>
<name>A0ABW5BBV9_9BACT</name>
<gene>
    <name evidence="4" type="ORF">ACFSKV_15620</name>
</gene>
<evidence type="ECO:0000259" key="3">
    <source>
        <dbReference type="PROSITE" id="PS50206"/>
    </source>
</evidence>
<accession>A0ABW5BBV9</accession>
<protein>
    <submittedName>
        <fullName evidence="4">Rhodanese-like domain-containing protein</fullName>
    </submittedName>
</protein>
<proteinExistence type="predicted"/>
<dbReference type="InterPro" id="IPR001279">
    <property type="entry name" value="Metallo-B-lactamas"/>
</dbReference>
<feature type="domain" description="Rhodanese" evidence="3">
    <location>
        <begin position="396"/>
        <end position="471"/>
    </location>
</feature>
<dbReference type="SUPFAM" id="SSF52821">
    <property type="entry name" value="Rhodanese/Cell cycle control phosphatase"/>
    <property type="match status" value="2"/>
</dbReference>